<comment type="caution">
    <text evidence="3">The sequence shown here is derived from an EMBL/GenBank/DDBJ whole genome shotgun (WGS) entry which is preliminary data.</text>
</comment>
<evidence type="ECO:0000313" key="3">
    <source>
        <dbReference type="EMBL" id="MDC0745344.1"/>
    </source>
</evidence>
<feature type="chain" id="PRO_5045407338" evidence="2">
    <location>
        <begin position="23"/>
        <end position="616"/>
    </location>
</feature>
<dbReference type="SUPFAM" id="SSF51126">
    <property type="entry name" value="Pectin lyase-like"/>
    <property type="match status" value="1"/>
</dbReference>
<dbReference type="RefSeq" id="WP_271922741.1">
    <property type="nucleotide sequence ID" value="NZ_JAQNDO010000001.1"/>
</dbReference>
<gene>
    <name evidence="3" type="ORF">POL67_28690</name>
</gene>
<dbReference type="EMBL" id="JAQNDO010000001">
    <property type="protein sequence ID" value="MDC0745344.1"/>
    <property type="molecule type" value="Genomic_DNA"/>
</dbReference>
<dbReference type="Gene3D" id="2.160.20.10">
    <property type="entry name" value="Single-stranded right-handed beta-helix, Pectin lyase-like"/>
    <property type="match status" value="1"/>
</dbReference>
<accession>A0ABT5EV81</accession>
<organism evidence="3 4">
    <name type="scientific">Polyangium mundeleinium</name>
    <dbReference type="NCBI Taxonomy" id="2995306"/>
    <lineage>
        <taxon>Bacteria</taxon>
        <taxon>Pseudomonadati</taxon>
        <taxon>Myxococcota</taxon>
        <taxon>Polyangia</taxon>
        <taxon>Polyangiales</taxon>
        <taxon>Polyangiaceae</taxon>
        <taxon>Polyangium</taxon>
    </lineage>
</organism>
<keyword evidence="2" id="KW-0732">Signal</keyword>
<keyword evidence="4" id="KW-1185">Reference proteome</keyword>
<reference evidence="3 4" key="1">
    <citation type="submission" date="2022-11" db="EMBL/GenBank/DDBJ databases">
        <title>Minimal conservation of predation-associated metabolite biosynthetic gene clusters underscores biosynthetic potential of Myxococcota including descriptions for ten novel species: Archangium lansinium sp. nov., Myxococcus landrumus sp. nov., Nannocystis bai.</title>
        <authorList>
            <person name="Ahearne A."/>
            <person name="Stevens C."/>
            <person name="Dowd S."/>
        </authorList>
    </citation>
    <scope>NUCLEOTIDE SEQUENCE [LARGE SCALE GENOMIC DNA]</scope>
    <source>
        <strain evidence="3 4">RJM3</strain>
    </source>
</reference>
<dbReference type="InterPro" id="IPR012334">
    <property type="entry name" value="Pectin_lyas_fold"/>
</dbReference>
<dbReference type="Proteomes" id="UP001221411">
    <property type="component" value="Unassembled WGS sequence"/>
</dbReference>
<proteinExistence type="predicted"/>
<dbReference type="InterPro" id="IPR059226">
    <property type="entry name" value="Choice_anch_Q_dom"/>
</dbReference>
<evidence type="ECO:0000256" key="1">
    <source>
        <dbReference type="SAM" id="MobiDB-lite"/>
    </source>
</evidence>
<sequence>MRIHLLWSIGLALLIGVGCDGAPNPDATSGGGDGGSGNGGGGNGSGGNGSGGNGGTSDDHEAPTAIFASAPPAYWYVDAVPLSAGVAGDDVTHYRYAIDDGAFSDEQPVAAPISIPSVAAGKRTLKIIGRDAAGNWQVTPTQASFHMATTGPEPTACKLVADGGTCDFILTTSSGFYATPKHFYDANGDGTPDYEKLLDIKPGSKVCLQAGAYDTLNIRGFEGSPEAPVTLVNCGGRVDFAHSHANAALGVLESRYVRIVGVGAAAEPYGITIATSGNQGANGLEITDGSSDIEVAFVEVKSAAYAGIAARTNVSCKWHRASFVQENTFLHHNNVHDTGGEGFYIGGSHWGALELVENGNAQCGVNAGNGTIVCENDCKFEPELHGVRVYANRVESTGADGIQVGSAWSDNDGTVDYDTEVYDNVVIAGATGDSPYNSGALDINPGTSGRVYRNFVRGTDAYAGLFIAGPGNIDVSNNVIITATDVGLVIQDNDAGAKNGPFRILNNTIVNDGPHGIYMYHSHSQGNLCHNNLLLRASEAIHLLNASVDWKASSNVTTGSLESHFVNAGKDDYHLLSTSSAVDAGTDVSSLGLTTDFDRLPRKVGPYDVGAFEYRP</sequence>
<dbReference type="InterPro" id="IPR006626">
    <property type="entry name" value="PbH1"/>
</dbReference>
<feature type="compositionally biased region" description="Gly residues" evidence="1">
    <location>
        <begin position="29"/>
        <end position="55"/>
    </location>
</feature>
<dbReference type="NCBIfam" id="NF041518">
    <property type="entry name" value="choice_anch_Q"/>
    <property type="match status" value="1"/>
</dbReference>
<feature type="signal peptide" evidence="2">
    <location>
        <begin position="1"/>
        <end position="22"/>
    </location>
</feature>
<dbReference type="PROSITE" id="PS51257">
    <property type="entry name" value="PROKAR_LIPOPROTEIN"/>
    <property type="match status" value="1"/>
</dbReference>
<dbReference type="SMART" id="SM00710">
    <property type="entry name" value="PbH1"/>
    <property type="match status" value="5"/>
</dbReference>
<evidence type="ECO:0000256" key="2">
    <source>
        <dbReference type="SAM" id="SignalP"/>
    </source>
</evidence>
<feature type="region of interest" description="Disordered" evidence="1">
    <location>
        <begin position="26"/>
        <end position="63"/>
    </location>
</feature>
<dbReference type="InterPro" id="IPR011050">
    <property type="entry name" value="Pectin_lyase_fold/virulence"/>
</dbReference>
<evidence type="ECO:0000313" key="4">
    <source>
        <dbReference type="Proteomes" id="UP001221411"/>
    </source>
</evidence>
<protein>
    <submittedName>
        <fullName evidence="3">Right-handed parallel beta-helix repeat-containing protein</fullName>
    </submittedName>
</protein>
<name>A0ABT5EV81_9BACT</name>